<dbReference type="EMBL" id="LSZW01000040">
    <property type="protein sequence ID" value="KXK66507.1"/>
    <property type="molecule type" value="Genomic_DNA"/>
</dbReference>
<evidence type="ECO:0000313" key="13">
    <source>
        <dbReference type="Proteomes" id="UP000070366"/>
    </source>
</evidence>
<evidence type="ECO:0000313" key="12">
    <source>
        <dbReference type="EMBL" id="KXK66507.1"/>
    </source>
</evidence>
<evidence type="ECO:0000256" key="2">
    <source>
        <dbReference type="ARBA" id="ARBA00022448"/>
    </source>
</evidence>
<keyword evidence="2" id="KW-0813">Transport</keyword>
<dbReference type="AlphaFoldDB" id="A0A136Q751"/>
<comment type="subcellular location">
    <subcellularLocation>
        <location evidence="1">Cell membrane</location>
        <topology evidence="1">Multi-pass membrane protein</topology>
    </subcellularLocation>
</comment>
<dbReference type="PANTHER" id="PTHR32196">
    <property type="entry name" value="ABC TRANSPORTER PERMEASE PROTEIN YPHD-RELATED-RELATED"/>
    <property type="match status" value="1"/>
</dbReference>
<dbReference type="Pfam" id="PF02653">
    <property type="entry name" value="BPD_transp_2"/>
    <property type="match status" value="1"/>
</dbReference>
<proteinExistence type="predicted"/>
<feature type="transmembrane region" description="Helical" evidence="11">
    <location>
        <begin position="208"/>
        <end position="227"/>
    </location>
</feature>
<dbReference type="OrthoDB" id="9813906at2"/>
<comment type="function">
    <text evidence="9">Part of the binding-protein-dependent transport system for D-xylose. Probably responsible for the translocation of the substrate across the membrane.</text>
</comment>
<evidence type="ECO:0000256" key="7">
    <source>
        <dbReference type="ARBA" id="ARBA00022989"/>
    </source>
</evidence>
<feature type="transmembrane region" description="Helical" evidence="11">
    <location>
        <begin position="128"/>
        <end position="148"/>
    </location>
</feature>
<dbReference type="GO" id="GO:0022857">
    <property type="term" value="F:transmembrane transporter activity"/>
    <property type="evidence" value="ECO:0007669"/>
    <property type="project" value="InterPro"/>
</dbReference>
<accession>A0A136Q751</accession>
<organism evidence="12 13">
    <name type="scientific">Christensenella minuta</name>
    <dbReference type="NCBI Taxonomy" id="626937"/>
    <lineage>
        <taxon>Bacteria</taxon>
        <taxon>Bacillati</taxon>
        <taxon>Bacillota</taxon>
        <taxon>Clostridia</taxon>
        <taxon>Christensenellales</taxon>
        <taxon>Christensenellaceae</taxon>
        <taxon>Christensenella</taxon>
    </lineage>
</organism>
<evidence type="ECO:0000256" key="10">
    <source>
        <dbReference type="ARBA" id="ARBA00035686"/>
    </source>
</evidence>
<feature type="transmembrane region" description="Helical" evidence="11">
    <location>
        <begin position="318"/>
        <end position="349"/>
    </location>
</feature>
<feature type="transmembrane region" description="Helical" evidence="11">
    <location>
        <begin position="21"/>
        <end position="45"/>
    </location>
</feature>
<keyword evidence="7 11" id="KW-1133">Transmembrane helix</keyword>
<evidence type="ECO:0000256" key="5">
    <source>
        <dbReference type="ARBA" id="ARBA00022597"/>
    </source>
</evidence>
<feature type="transmembrane region" description="Helical" evidence="11">
    <location>
        <begin position="361"/>
        <end position="379"/>
    </location>
</feature>
<feature type="transmembrane region" description="Helical" evidence="11">
    <location>
        <begin position="280"/>
        <end position="298"/>
    </location>
</feature>
<sequence>MMELAKQKKSIFGNFKGNIRSYTMIIALIAIWAIFGCMTEGVFFLPRNLSMLARQTSITAILSIGMVFVIISGNIDLSVGSVMGFCGGVAACLQVWGEVDTVWAVIITIAVGAAIGMWHGFWIAYRQVPAFIVTLGGYMIFRGMLLGLTKSVSIAPLQDSFIAIGQGYLPSVAGWGLAIILGAMAVYTTFKGRASKIKYGIEAPTMKVTVLKAAAIVAFVAVFTIVMNQYQGVPIPVVIVLVLAILMTFVAGKTRYGRSIYAIGCNAEAAQLSGIKDKKIIFVMYVVMGMLAALAGIVLTARLNAATANAGMMAEMDAIAACVIGGASLMGGVGSIPGAVIGALVMASLDNGMSLMNTENFWQYIVKGLILIVAVWIDIASKKKEQ</sequence>
<feature type="transmembrane region" description="Helical" evidence="11">
    <location>
        <begin position="51"/>
        <end position="70"/>
    </location>
</feature>
<evidence type="ECO:0000256" key="9">
    <source>
        <dbReference type="ARBA" id="ARBA00035611"/>
    </source>
</evidence>
<evidence type="ECO:0000256" key="3">
    <source>
        <dbReference type="ARBA" id="ARBA00022475"/>
    </source>
</evidence>
<protein>
    <recommendedName>
        <fullName evidence="10">Xylose transport system permease protein XylH</fullName>
    </recommendedName>
</protein>
<feature type="transmembrane region" description="Helical" evidence="11">
    <location>
        <begin position="102"/>
        <end position="121"/>
    </location>
</feature>
<comment type="caution">
    <text evidence="12">The sequence shown here is derived from an EMBL/GenBank/DDBJ whole genome shotgun (WGS) entry which is preliminary data.</text>
</comment>
<keyword evidence="3" id="KW-1003">Cell membrane</keyword>
<dbReference type="STRING" id="626937.HMPREF3293_00550"/>
<keyword evidence="13" id="KW-1185">Reference proteome</keyword>
<evidence type="ECO:0000256" key="8">
    <source>
        <dbReference type="ARBA" id="ARBA00023136"/>
    </source>
</evidence>
<keyword evidence="8 11" id="KW-0472">Membrane</keyword>
<reference evidence="12 13" key="1">
    <citation type="submission" date="2016-02" db="EMBL/GenBank/DDBJ databases">
        <authorList>
            <person name="Wen L."/>
            <person name="He K."/>
            <person name="Yang H."/>
        </authorList>
    </citation>
    <scope>NUCLEOTIDE SEQUENCE [LARGE SCALE GENOMIC DNA]</scope>
    <source>
        <strain evidence="12 13">DSM 22607</strain>
    </source>
</reference>
<evidence type="ECO:0000256" key="4">
    <source>
        <dbReference type="ARBA" id="ARBA00022519"/>
    </source>
</evidence>
<evidence type="ECO:0000256" key="1">
    <source>
        <dbReference type="ARBA" id="ARBA00004651"/>
    </source>
</evidence>
<name>A0A136Q751_9FIRM</name>
<dbReference type="CDD" id="cd06579">
    <property type="entry name" value="TM_PBP1_transp_AraH_like"/>
    <property type="match status" value="1"/>
</dbReference>
<dbReference type="InterPro" id="IPR001851">
    <property type="entry name" value="ABC_transp_permease"/>
</dbReference>
<evidence type="ECO:0000256" key="6">
    <source>
        <dbReference type="ARBA" id="ARBA00022692"/>
    </source>
</evidence>
<feature type="transmembrane region" description="Helical" evidence="11">
    <location>
        <begin position="168"/>
        <end position="187"/>
    </location>
</feature>
<dbReference type="RefSeq" id="WP_066522602.1">
    <property type="nucleotide sequence ID" value="NZ_CABMOF010000009.1"/>
</dbReference>
<keyword evidence="5" id="KW-0762">Sugar transport</keyword>
<dbReference type="PANTHER" id="PTHR32196:SF32">
    <property type="entry name" value="XYLOSE TRANSPORT SYSTEM PERMEASE PROTEIN XYLH"/>
    <property type="match status" value="1"/>
</dbReference>
<dbReference type="PATRIC" id="fig|626937.4.peg.541"/>
<evidence type="ECO:0000256" key="11">
    <source>
        <dbReference type="SAM" id="Phobius"/>
    </source>
</evidence>
<gene>
    <name evidence="12" type="ORF">HMPREF3293_00550</name>
</gene>
<dbReference type="Proteomes" id="UP000070366">
    <property type="component" value="Unassembled WGS sequence"/>
</dbReference>
<dbReference type="GO" id="GO:0005886">
    <property type="term" value="C:plasma membrane"/>
    <property type="evidence" value="ECO:0007669"/>
    <property type="project" value="UniProtKB-SubCell"/>
</dbReference>
<dbReference type="KEGG" id="cmiu:B1H56_09810"/>
<keyword evidence="6 11" id="KW-0812">Transmembrane</keyword>
<feature type="transmembrane region" description="Helical" evidence="11">
    <location>
        <begin position="233"/>
        <end position="251"/>
    </location>
</feature>
<keyword evidence="4" id="KW-0997">Cell inner membrane</keyword>